<accession>A0A370P270</accession>
<evidence type="ECO:0000256" key="2">
    <source>
        <dbReference type="ARBA" id="ARBA00023125"/>
    </source>
</evidence>
<dbReference type="InterPro" id="IPR002577">
    <property type="entry name" value="HTH_HxlR"/>
</dbReference>
<comment type="caution">
    <text evidence="5">The sequence shown here is derived from an EMBL/GenBank/DDBJ whole genome shotgun (WGS) entry which is preliminary data.</text>
</comment>
<keyword evidence="3" id="KW-0804">Transcription</keyword>
<sequence length="158" mass="17260">MRRKSFDQAACPVARSLDAVGDWWSLLIVRDALSGVRRFGDFQKNLGLAKNILTQRLRRLVELGIMETQSAQAGGAYHEYALTPKGQGLLTVIIALRQWGTESCFSSGEARESLIETKTGLPVARLEVRSQDGRIVTAADLRLTSSIAEEAVSNPGDD</sequence>
<feature type="domain" description="HTH hxlR-type" evidence="4">
    <location>
        <begin position="11"/>
        <end position="108"/>
    </location>
</feature>
<dbReference type="PROSITE" id="PS51118">
    <property type="entry name" value="HTH_HXLR"/>
    <property type="match status" value="1"/>
</dbReference>
<dbReference type="PANTHER" id="PTHR33204:SF18">
    <property type="entry name" value="TRANSCRIPTIONAL REGULATORY PROTEIN"/>
    <property type="match status" value="1"/>
</dbReference>
<evidence type="ECO:0000256" key="1">
    <source>
        <dbReference type="ARBA" id="ARBA00023015"/>
    </source>
</evidence>
<dbReference type="Proteomes" id="UP000255165">
    <property type="component" value="Unassembled WGS sequence"/>
</dbReference>
<dbReference type="PANTHER" id="PTHR33204">
    <property type="entry name" value="TRANSCRIPTIONAL REGULATOR, MARR FAMILY"/>
    <property type="match status" value="1"/>
</dbReference>
<dbReference type="InterPro" id="IPR036388">
    <property type="entry name" value="WH-like_DNA-bd_sf"/>
</dbReference>
<dbReference type="InterPro" id="IPR036390">
    <property type="entry name" value="WH_DNA-bd_sf"/>
</dbReference>
<protein>
    <submittedName>
        <fullName evidence="5">Transcriptional regulator</fullName>
    </submittedName>
</protein>
<dbReference type="Gene3D" id="1.10.10.10">
    <property type="entry name" value="Winged helix-like DNA-binding domain superfamily/Winged helix DNA-binding domain"/>
    <property type="match status" value="1"/>
</dbReference>
<dbReference type="RefSeq" id="WP_115013224.1">
    <property type="nucleotide sequence ID" value="NZ_QKWJ01000002.1"/>
</dbReference>
<dbReference type="SUPFAM" id="SSF46785">
    <property type="entry name" value="Winged helix' DNA-binding domain"/>
    <property type="match status" value="1"/>
</dbReference>
<keyword evidence="6" id="KW-1185">Reference proteome</keyword>
<name>A0A370P270_9BURK</name>
<gene>
    <name evidence="5" type="ORF">DN412_03425</name>
</gene>
<dbReference type="Pfam" id="PF01638">
    <property type="entry name" value="HxlR"/>
    <property type="match status" value="1"/>
</dbReference>
<proteinExistence type="predicted"/>
<evidence type="ECO:0000313" key="6">
    <source>
        <dbReference type="Proteomes" id="UP000255165"/>
    </source>
</evidence>
<evidence type="ECO:0000313" key="5">
    <source>
        <dbReference type="EMBL" id="RDK11950.1"/>
    </source>
</evidence>
<keyword evidence="2" id="KW-0238">DNA-binding</keyword>
<dbReference type="AlphaFoldDB" id="A0A370P270"/>
<dbReference type="GO" id="GO:0003677">
    <property type="term" value="F:DNA binding"/>
    <property type="evidence" value="ECO:0007669"/>
    <property type="project" value="UniProtKB-KW"/>
</dbReference>
<evidence type="ECO:0000259" key="4">
    <source>
        <dbReference type="PROSITE" id="PS51118"/>
    </source>
</evidence>
<reference evidence="5 6" key="1">
    <citation type="submission" date="2018-06" db="EMBL/GenBank/DDBJ databases">
        <authorList>
            <person name="Feng T."/>
            <person name="Jeon C.O."/>
        </authorList>
    </citation>
    <scope>NUCLEOTIDE SEQUENCE [LARGE SCALE GENOMIC DNA]</scope>
    <source>
        <strain evidence="5 6">S23</strain>
    </source>
</reference>
<evidence type="ECO:0000256" key="3">
    <source>
        <dbReference type="ARBA" id="ARBA00023163"/>
    </source>
</evidence>
<dbReference type="EMBL" id="QKWJ01000002">
    <property type="protein sequence ID" value="RDK11950.1"/>
    <property type="molecule type" value="Genomic_DNA"/>
</dbReference>
<keyword evidence="1" id="KW-0805">Transcription regulation</keyword>
<organism evidence="5 6">
    <name type="scientific">Cupriavidus lacunae</name>
    <dbReference type="NCBI Taxonomy" id="2666307"/>
    <lineage>
        <taxon>Bacteria</taxon>
        <taxon>Pseudomonadati</taxon>
        <taxon>Pseudomonadota</taxon>
        <taxon>Betaproteobacteria</taxon>
        <taxon>Burkholderiales</taxon>
        <taxon>Burkholderiaceae</taxon>
        <taxon>Cupriavidus</taxon>
    </lineage>
</organism>